<dbReference type="RefSeq" id="WP_248653640.1">
    <property type="nucleotide sequence ID" value="NZ_CP096658.1"/>
</dbReference>
<accession>A0A8U0IGF3</accession>
<name>A0A8U0IGF3_9EURY</name>
<dbReference type="KEGG" id="haxz:M0R88_11435"/>
<dbReference type="Pfam" id="PF18545">
    <property type="entry name" value="HalOD1"/>
    <property type="match status" value="1"/>
</dbReference>
<evidence type="ECO:0000256" key="1">
    <source>
        <dbReference type="SAM" id="MobiDB-lite"/>
    </source>
</evidence>
<feature type="domain" description="Halobacterial output" evidence="2">
    <location>
        <begin position="31"/>
        <end position="106"/>
    </location>
</feature>
<dbReference type="GeneID" id="72190476"/>
<dbReference type="EMBL" id="CP096658">
    <property type="protein sequence ID" value="UPV99138.1"/>
    <property type="molecule type" value="Genomic_DNA"/>
</dbReference>
<keyword evidence="4" id="KW-1185">Reference proteome</keyword>
<feature type="compositionally biased region" description="Polar residues" evidence="1">
    <location>
        <begin position="1"/>
        <end position="15"/>
    </location>
</feature>
<evidence type="ECO:0000313" key="4">
    <source>
        <dbReference type="Proteomes" id="UP000830434"/>
    </source>
</evidence>
<gene>
    <name evidence="3" type="ORF">M0R88_11435</name>
</gene>
<evidence type="ECO:0000259" key="2">
    <source>
        <dbReference type="Pfam" id="PF18545"/>
    </source>
</evidence>
<organism evidence="3 4">
    <name type="scientific">Halorussus gelatinilyticus</name>
    <dbReference type="NCBI Taxonomy" id="2937524"/>
    <lineage>
        <taxon>Archaea</taxon>
        <taxon>Methanobacteriati</taxon>
        <taxon>Methanobacteriota</taxon>
        <taxon>Stenosarchaea group</taxon>
        <taxon>Halobacteria</taxon>
        <taxon>Halobacteriales</taxon>
        <taxon>Haladaptataceae</taxon>
        <taxon>Halorussus</taxon>
    </lineage>
</organism>
<dbReference type="InterPro" id="IPR040624">
    <property type="entry name" value="HalOD1"/>
</dbReference>
<proteinExistence type="predicted"/>
<reference evidence="3" key="1">
    <citation type="submission" date="2022-04" db="EMBL/GenBank/DDBJ databases">
        <title>Diverse halophilic archaea isolated from saline environments.</title>
        <authorList>
            <person name="Cui H.-L."/>
        </authorList>
    </citation>
    <scope>NUCLEOTIDE SEQUENCE</scope>
    <source>
        <strain evidence="3">XZYJT40</strain>
    </source>
</reference>
<protein>
    <recommendedName>
        <fullName evidence="2">Halobacterial output domain-containing protein</fullName>
    </recommendedName>
</protein>
<feature type="region of interest" description="Disordered" evidence="1">
    <location>
        <begin position="1"/>
        <end position="31"/>
    </location>
</feature>
<dbReference type="Proteomes" id="UP000830434">
    <property type="component" value="Chromosome"/>
</dbReference>
<evidence type="ECO:0000313" key="3">
    <source>
        <dbReference type="EMBL" id="UPV99138.1"/>
    </source>
</evidence>
<dbReference type="AlphaFoldDB" id="A0A8U0IGF3"/>
<sequence length="110" mass="11608">MTPKDTSSAGDSTSGELGEEPYEVRYDPASDTPITSAVTEAVAAVTGTDPRELRPLYEVVEPDALERILGPRSATGAETTCDCRVVFSYEGCSVHIGSDGRVVVRPSEDG</sequence>